<dbReference type="PANTHER" id="PTHR30511">
    <property type="entry name" value="ALANINE RACEMASE"/>
    <property type="match status" value="1"/>
</dbReference>
<dbReference type="GO" id="GO:0008784">
    <property type="term" value="F:alanine racemase activity"/>
    <property type="evidence" value="ECO:0007669"/>
    <property type="project" value="UniProtKB-EC"/>
</dbReference>
<dbReference type="SUPFAM" id="SSF51419">
    <property type="entry name" value="PLP-binding barrel"/>
    <property type="match status" value="1"/>
</dbReference>
<evidence type="ECO:0000259" key="6">
    <source>
        <dbReference type="SMART" id="SM01005"/>
    </source>
</evidence>
<evidence type="ECO:0000313" key="7">
    <source>
        <dbReference type="EMBL" id="MDP2542301.1"/>
    </source>
</evidence>
<keyword evidence="3 7" id="KW-0413">Isomerase</keyword>
<dbReference type="SUPFAM" id="SSF50621">
    <property type="entry name" value="Alanine racemase C-terminal domain-like"/>
    <property type="match status" value="1"/>
</dbReference>
<dbReference type="Pfam" id="PF01168">
    <property type="entry name" value="Ala_racemase_N"/>
    <property type="match status" value="1"/>
</dbReference>
<evidence type="ECO:0000256" key="1">
    <source>
        <dbReference type="ARBA" id="ARBA00001933"/>
    </source>
</evidence>
<feature type="domain" description="Alanine racemase C-terminal" evidence="6">
    <location>
        <begin position="255"/>
        <end position="383"/>
    </location>
</feature>
<comment type="cofactor">
    <cofactor evidence="1 4">
        <name>pyridoxal 5'-phosphate</name>
        <dbReference type="ChEBI" id="CHEBI:597326"/>
    </cofactor>
</comment>
<dbReference type="PANTHER" id="PTHR30511:SF0">
    <property type="entry name" value="ALANINE RACEMASE, CATABOLIC-RELATED"/>
    <property type="match status" value="1"/>
</dbReference>
<reference evidence="7 10" key="3">
    <citation type="submission" date="2023-07" db="EMBL/GenBank/DDBJ databases">
        <title>Genome content predicts the carbon catabolic preferences of heterotrophic bacteria.</title>
        <authorList>
            <person name="Gralka M."/>
        </authorList>
    </citation>
    <scope>NUCLEOTIDE SEQUENCE [LARGE SCALE GENOMIC DNA]</scope>
    <source>
        <strain evidence="7 10">4G03</strain>
    </source>
</reference>
<reference evidence="8" key="2">
    <citation type="submission" date="2017-10" db="EMBL/GenBank/DDBJ databases">
        <authorList>
            <person name="Enke T.N."/>
            <person name="Cordero O.X."/>
        </authorList>
    </citation>
    <scope>NUCLEOTIDE SEQUENCE</scope>
    <source>
        <strain evidence="8">4G03</strain>
    </source>
</reference>
<proteinExistence type="predicted"/>
<keyword evidence="2 4" id="KW-0663">Pyridoxal phosphate</keyword>
<evidence type="ECO:0000256" key="2">
    <source>
        <dbReference type="ARBA" id="ARBA00022898"/>
    </source>
</evidence>
<dbReference type="EMBL" id="PDUU01000009">
    <property type="protein sequence ID" value="PHN96938.1"/>
    <property type="molecule type" value="Genomic_DNA"/>
</dbReference>
<sequence length="384" mass="43657">MTHTSYLELSESAIKNNINFIRGIIGEATIFSSVVKGNAYGHGIKTYCMLAYKYGVRHFSVSDANEAFDVKKTLPYEDVTIMIMGMIENNQLPWAVENGIEFFVFEENRLQKAIEAAKKAKRRAKIHLEIETGMNRTGFIPKEATRVLKYIEKYKEFIDVKGICSHLAGAESISNYKRITDQKKKFKNVRKRIEELDLFNPTYHLASSAATIRYPTTRLDLVRVGILQFGFFPTKEILVHYLTKEKIVENPLKRIISWKTEVMDVKTIKAGQFIGYGTSYFTNQETKIAIIPVGYSSGYSRSLSNKGKVLIRGQRHKIIGTINMNMMAVDITHADTIEKGDEVVLIGSQGDVEITVSSFNDSIQIINYELLTRLPENLPRIITK</sequence>
<comment type="caution">
    <text evidence="8">The sequence shown here is derived from an EMBL/GenBank/DDBJ whole genome shotgun (WGS) entry which is preliminary data.</text>
</comment>
<dbReference type="InterPro" id="IPR020622">
    <property type="entry name" value="Ala_racemase_pyridoxalP-BS"/>
</dbReference>
<feature type="binding site" evidence="5">
    <location>
        <position position="136"/>
    </location>
    <ligand>
        <name>substrate</name>
    </ligand>
</feature>
<dbReference type="SMART" id="SM01005">
    <property type="entry name" value="Ala_racemase_C"/>
    <property type="match status" value="1"/>
</dbReference>
<dbReference type="EMBL" id="JAUYVU010000010">
    <property type="protein sequence ID" value="MDP2542301.1"/>
    <property type="molecule type" value="Genomic_DNA"/>
</dbReference>
<feature type="binding site" evidence="5">
    <location>
        <position position="324"/>
    </location>
    <ligand>
        <name>substrate</name>
    </ligand>
</feature>
<evidence type="ECO:0000256" key="3">
    <source>
        <dbReference type="ARBA" id="ARBA00023235"/>
    </source>
</evidence>
<dbReference type="EC" id="5.1.1.1" evidence="7"/>
<reference evidence="8 9" key="1">
    <citation type="journal article" date="2016" name="Nat. Commun.">
        <title>Microbial interactions lead to rapid micro-scale successions on model marine particles.</title>
        <authorList>
            <person name="Datta M.S."/>
            <person name="Sliwerska E."/>
            <person name="Gore J."/>
            <person name="Polz M.F."/>
            <person name="Cordero O.X."/>
        </authorList>
    </citation>
    <scope>NUCLEOTIDE SEQUENCE [LARGE SCALE GENOMIC DNA]</scope>
    <source>
        <strain evidence="8 9">4G03</strain>
    </source>
</reference>
<evidence type="ECO:0000313" key="10">
    <source>
        <dbReference type="Proteomes" id="UP001242342"/>
    </source>
</evidence>
<dbReference type="GO" id="GO:0030632">
    <property type="term" value="P:D-alanine biosynthetic process"/>
    <property type="evidence" value="ECO:0007669"/>
    <property type="project" value="TreeGrafter"/>
</dbReference>
<gene>
    <name evidence="8" type="primary">alr</name>
    <name evidence="8" type="ORF">CSC81_11010</name>
    <name evidence="7" type="ORF">Q8W23_12525</name>
</gene>
<evidence type="ECO:0000313" key="9">
    <source>
        <dbReference type="Proteomes" id="UP000222163"/>
    </source>
</evidence>
<dbReference type="Gene3D" id="2.40.37.10">
    <property type="entry name" value="Lyase, Ornithine Decarboxylase, Chain A, domain 1"/>
    <property type="match status" value="1"/>
</dbReference>
<dbReference type="InterPro" id="IPR011079">
    <property type="entry name" value="Ala_racemase_C"/>
</dbReference>
<dbReference type="NCBIfam" id="TIGR00492">
    <property type="entry name" value="alr"/>
    <property type="match status" value="1"/>
</dbReference>
<keyword evidence="10" id="KW-1185">Reference proteome</keyword>
<feature type="modified residue" description="N6-(pyridoxal phosphate)lysine" evidence="4">
    <location>
        <position position="36"/>
    </location>
</feature>
<name>A0A2G1BSF8_9FLAO</name>
<dbReference type="Proteomes" id="UP000222163">
    <property type="component" value="Unassembled WGS sequence"/>
</dbReference>
<dbReference type="CDD" id="cd00430">
    <property type="entry name" value="PLPDE_III_AR"/>
    <property type="match status" value="1"/>
</dbReference>
<dbReference type="Proteomes" id="UP001242342">
    <property type="component" value="Unassembled WGS sequence"/>
</dbReference>
<dbReference type="InterPro" id="IPR009006">
    <property type="entry name" value="Ala_racemase/Decarboxylase_C"/>
</dbReference>
<dbReference type="InterPro" id="IPR001608">
    <property type="entry name" value="Ala_racemase_N"/>
</dbReference>
<accession>A0A2G1BSF8</accession>
<dbReference type="PRINTS" id="PR00992">
    <property type="entry name" value="ALARACEMASE"/>
</dbReference>
<protein>
    <submittedName>
        <fullName evidence="8">Alanine racemase</fullName>
        <ecNumber evidence="7">5.1.1.1</ecNumber>
    </submittedName>
</protein>
<evidence type="ECO:0000313" key="8">
    <source>
        <dbReference type="EMBL" id="PHN96938.1"/>
    </source>
</evidence>
<evidence type="ECO:0000256" key="4">
    <source>
        <dbReference type="PIRSR" id="PIRSR600821-50"/>
    </source>
</evidence>
<dbReference type="PROSITE" id="PS00395">
    <property type="entry name" value="ALANINE_RACEMASE"/>
    <property type="match status" value="1"/>
</dbReference>
<evidence type="ECO:0000256" key="5">
    <source>
        <dbReference type="PIRSR" id="PIRSR600821-52"/>
    </source>
</evidence>
<dbReference type="InterPro" id="IPR029066">
    <property type="entry name" value="PLP-binding_barrel"/>
</dbReference>
<organism evidence="8 9">
    <name type="scientific">Tenacibaculum discolor</name>
    <dbReference type="NCBI Taxonomy" id="361581"/>
    <lineage>
        <taxon>Bacteria</taxon>
        <taxon>Pseudomonadati</taxon>
        <taxon>Bacteroidota</taxon>
        <taxon>Flavobacteriia</taxon>
        <taxon>Flavobacteriales</taxon>
        <taxon>Flavobacteriaceae</taxon>
        <taxon>Tenacibaculum</taxon>
    </lineage>
</organism>
<dbReference type="GO" id="GO:0005829">
    <property type="term" value="C:cytosol"/>
    <property type="evidence" value="ECO:0007669"/>
    <property type="project" value="TreeGrafter"/>
</dbReference>
<dbReference type="GO" id="GO:0030170">
    <property type="term" value="F:pyridoxal phosphate binding"/>
    <property type="evidence" value="ECO:0007669"/>
    <property type="project" value="TreeGrafter"/>
</dbReference>
<dbReference type="InterPro" id="IPR000821">
    <property type="entry name" value="Ala_racemase"/>
</dbReference>
<dbReference type="Pfam" id="PF00842">
    <property type="entry name" value="Ala_racemase_C"/>
    <property type="match status" value="1"/>
</dbReference>
<dbReference type="RefSeq" id="WP_099215802.1">
    <property type="nucleotide sequence ID" value="NZ_JAUYVU010000010.1"/>
</dbReference>
<dbReference type="AlphaFoldDB" id="A0A2G1BSF8"/>
<dbReference type="Gene3D" id="3.20.20.10">
    <property type="entry name" value="Alanine racemase"/>
    <property type="match status" value="1"/>
</dbReference>